<keyword evidence="2" id="KW-1185">Reference proteome</keyword>
<evidence type="ECO:0000256" key="1">
    <source>
        <dbReference type="SAM" id="MobiDB-lite"/>
    </source>
</evidence>
<dbReference type="WBParaSite" id="PSAMB.scaffold750size42006.g8550.t1">
    <property type="protein sequence ID" value="PSAMB.scaffold750size42006.g8550.t1"/>
    <property type="gene ID" value="PSAMB.scaffold750size42006.g8550"/>
</dbReference>
<organism evidence="2 3">
    <name type="scientific">Plectus sambesii</name>
    <dbReference type="NCBI Taxonomy" id="2011161"/>
    <lineage>
        <taxon>Eukaryota</taxon>
        <taxon>Metazoa</taxon>
        <taxon>Ecdysozoa</taxon>
        <taxon>Nematoda</taxon>
        <taxon>Chromadorea</taxon>
        <taxon>Plectida</taxon>
        <taxon>Plectina</taxon>
        <taxon>Plectoidea</taxon>
        <taxon>Plectidae</taxon>
        <taxon>Plectus</taxon>
    </lineage>
</organism>
<dbReference type="AlphaFoldDB" id="A0A914XD68"/>
<evidence type="ECO:0000313" key="2">
    <source>
        <dbReference type="Proteomes" id="UP000887566"/>
    </source>
</evidence>
<dbReference type="InterPro" id="IPR018247">
    <property type="entry name" value="EF_Hand_1_Ca_BS"/>
</dbReference>
<dbReference type="Proteomes" id="UP000887566">
    <property type="component" value="Unplaced"/>
</dbReference>
<accession>A0A914XD68</accession>
<protein>
    <submittedName>
        <fullName evidence="3">Uncharacterized protein</fullName>
    </submittedName>
</protein>
<reference evidence="3" key="1">
    <citation type="submission" date="2022-11" db="UniProtKB">
        <authorList>
            <consortium name="WormBaseParasite"/>
        </authorList>
    </citation>
    <scope>IDENTIFICATION</scope>
</reference>
<proteinExistence type="predicted"/>
<evidence type="ECO:0000313" key="3">
    <source>
        <dbReference type="WBParaSite" id="PSAMB.scaffold750size42006.g8550.t1"/>
    </source>
</evidence>
<name>A0A914XD68_9BILA</name>
<feature type="region of interest" description="Disordered" evidence="1">
    <location>
        <begin position="204"/>
        <end position="226"/>
    </location>
</feature>
<dbReference type="PROSITE" id="PS00018">
    <property type="entry name" value="EF_HAND_1"/>
    <property type="match status" value="1"/>
</dbReference>
<sequence>MNTASTSAIGQYSDRPAQPLHVQRLQRMLNMDSFLMQLEALLSSPIKIPGTSVLPYPGSSNRPRHSVFSVKGIWASDDDRRAEVSQLYNFKTLRKRKWLKTILLEESDSDSDGEQQMTEADLKMLLKVHRCRRKYQKKYHGDILNSQYTYYGAGLLSEHDRFPEHQAFVQEQYGFGGIDFGPPQPSSQLASMLSVDIDDSVNTLDSATDESPTMCKTPQKPPTGTNVDDKAALPPQQQLAVLSPAAVVVTSATT</sequence>